<sequence>MPSSHIGQCQQTFSTTGFSRPRFQPARSGVRLGRGTDTRRPFPEGSPSGSASEPSYWWDDRPEEQFRRRWLEGPGRATSPEGNEGETDMDASGRPGFRARRHRDGSGGDRRQREQGGRTGRLQMAARHGKRTVSDIRPPDTAAPRSRTGRRGGGRGGFEGGMDVRGSGAEARAREETESEGEEAEEKMSDDDDPRSPSLSSESEDSQKGAPVARARGEPRGTPQEDRARGDSEGSSWKSGPASPPESREEEGSQGSSAGSSQQGGGHESGVATPPSGSEETVRRKVEGWARAPSSNAQEGGTVGSPEREPGPKARRKEGEESGGSASASEESRKEETPGGRGTQRRTVRRKRWSRARILSWCTRGGDSDGASPV</sequence>
<feature type="compositionally biased region" description="Basic and acidic residues" evidence="1">
    <location>
        <begin position="58"/>
        <end position="71"/>
    </location>
</feature>
<feature type="compositionally biased region" description="Basic residues" evidence="1">
    <location>
        <begin position="343"/>
        <end position="355"/>
    </location>
</feature>
<dbReference type="AlphaFoldDB" id="A0AA35QPY5"/>
<protein>
    <submittedName>
        <fullName evidence="2">Uncharacterized protein</fullName>
    </submittedName>
</protein>
<feature type="compositionally biased region" description="Acidic residues" evidence="1">
    <location>
        <begin position="177"/>
        <end position="193"/>
    </location>
</feature>
<evidence type="ECO:0000256" key="1">
    <source>
        <dbReference type="SAM" id="MobiDB-lite"/>
    </source>
</evidence>
<feature type="compositionally biased region" description="Basic and acidic residues" evidence="1">
    <location>
        <begin position="306"/>
        <end position="320"/>
    </location>
</feature>
<proteinExistence type="predicted"/>
<gene>
    <name evidence="2" type="ORF">PODLI_1B030598</name>
</gene>
<feature type="compositionally biased region" description="Polar residues" evidence="1">
    <location>
        <begin position="1"/>
        <end position="18"/>
    </location>
</feature>
<evidence type="ECO:0000313" key="3">
    <source>
        <dbReference type="Proteomes" id="UP001178461"/>
    </source>
</evidence>
<comment type="caution">
    <text evidence="2">The sequence shown here is derived from an EMBL/GenBank/DDBJ whole genome shotgun (WGS) entry which is preliminary data.</text>
</comment>
<dbReference type="Proteomes" id="UP001178461">
    <property type="component" value="Unassembled WGS sequence"/>
</dbReference>
<feature type="compositionally biased region" description="Low complexity" evidence="1">
    <location>
        <begin position="43"/>
        <end position="55"/>
    </location>
</feature>
<organism evidence="2 3">
    <name type="scientific">Podarcis lilfordi</name>
    <name type="common">Lilford's wall lizard</name>
    <dbReference type="NCBI Taxonomy" id="74358"/>
    <lineage>
        <taxon>Eukaryota</taxon>
        <taxon>Metazoa</taxon>
        <taxon>Chordata</taxon>
        <taxon>Craniata</taxon>
        <taxon>Vertebrata</taxon>
        <taxon>Euteleostomi</taxon>
        <taxon>Lepidosauria</taxon>
        <taxon>Squamata</taxon>
        <taxon>Bifurcata</taxon>
        <taxon>Unidentata</taxon>
        <taxon>Episquamata</taxon>
        <taxon>Laterata</taxon>
        <taxon>Lacertibaenia</taxon>
        <taxon>Lacertidae</taxon>
        <taxon>Podarcis</taxon>
    </lineage>
</organism>
<name>A0AA35QPY5_9SAUR</name>
<reference evidence="2" key="1">
    <citation type="submission" date="2022-12" db="EMBL/GenBank/DDBJ databases">
        <authorList>
            <person name="Alioto T."/>
            <person name="Alioto T."/>
            <person name="Gomez Garrido J."/>
        </authorList>
    </citation>
    <scope>NUCLEOTIDE SEQUENCE</scope>
</reference>
<accession>A0AA35QPY5</accession>
<feature type="region of interest" description="Disordered" evidence="1">
    <location>
        <begin position="1"/>
        <end position="374"/>
    </location>
</feature>
<feature type="compositionally biased region" description="Basic and acidic residues" evidence="1">
    <location>
        <begin position="104"/>
        <end position="116"/>
    </location>
</feature>
<feature type="compositionally biased region" description="Basic and acidic residues" evidence="1">
    <location>
        <begin position="215"/>
        <end position="232"/>
    </location>
</feature>
<evidence type="ECO:0000313" key="2">
    <source>
        <dbReference type="EMBL" id="CAI7934966.1"/>
    </source>
</evidence>
<keyword evidence="3" id="KW-1185">Reference proteome</keyword>
<dbReference type="EMBL" id="CANTUW010000019">
    <property type="protein sequence ID" value="CAI7934966.1"/>
    <property type="molecule type" value="Genomic_DNA"/>
</dbReference>